<evidence type="ECO:0000313" key="2">
    <source>
        <dbReference type="EMBL" id="ETO32117.1"/>
    </source>
</evidence>
<protein>
    <submittedName>
        <fullName evidence="2">Viral A-type inclusion protein</fullName>
    </submittedName>
</protein>
<organism evidence="2 3">
    <name type="scientific">Reticulomyxa filosa</name>
    <dbReference type="NCBI Taxonomy" id="46433"/>
    <lineage>
        <taxon>Eukaryota</taxon>
        <taxon>Sar</taxon>
        <taxon>Rhizaria</taxon>
        <taxon>Retaria</taxon>
        <taxon>Foraminifera</taxon>
        <taxon>Monothalamids</taxon>
        <taxon>Reticulomyxidae</taxon>
        <taxon>Reticulomyxa</taxon>
    </lineage>
</organism>
<gene>
    <name evidence="2" type="ORF">RFI_05000</name>
</gene>
<name>X6P3H2_RETFI</name>
<feature type="coiled-coil region" evidence="1">
    <location>
        <begin position="115"/>
        <end position="142"/>
    </location>
</feature>
<evidence type="ECO:0000313" key="3">
    <source>
        <dbReference type="Proteomes" id="UP000023152"/>
    </source>
</evidence>
<dbReference type="Proteomes" id="UP000023152">
    <property type="component" value="Unassembled WGS sequence"/>
</dbReference>
<dbReference type="EMBL" id="ASPP01004472">
    <property type="protein sequence ID" value="ETO32117.1"/>
    <property type="molecule type" value="Genomic_DNA"/>
</dbReference>
<dbReference type="AlphaFoldDB" id="X6P3H2"/>
<reference evidence="2 3" key="1">
    <citation type="journal article" date="2013" name="Curr. Biol.">
        <title>The Genome of the Foraminiferan Reticulomyxa filosa.</title>
        <authorList>
            <person name="Glockner G."/>
            <person name="Hulsmann N."/>
            <person name="Schleicher M."/>
            <person name="Noegel A.A."/>
            <person name="Eichinger L."/>
            <person name="Gallinger C."/>
            <person name="Pawlowski J."/>
            <person name="Sierra R."/>
            <person name="Euteneuer U."/>
            <person name="Pillet L."/>
            <person name="Moustafa A."/>
            <person name="Platzer M."/>
            <person name="Groth M."/>
            <person name="Szafranski K."/>
            <person name="Schliwa M."/>
        </authorList>
    </citation>
    <scope>NUCLEOTIDE SEQUENCE [LARGE SCALE GENOMIC DNA]</scope>
</reference>
<proteinExistence type="predicted"/>
<evidence type="ECO:0000256" key="1">
    <source>
        <dbReference type="SAM" id="Coils"/>
    </source>
</evidence>
<keyword evidence="1" id="KW-0175">Coiled coil</keyword>
<comment type="caution">
    <text evidence="2">The sequence shown here is derived from an EMBL/GenBank/DDBJ whole genome shotgun (WGS) entry which is preliminary data.</text>
</comment>
<sequence>MKLLIFQNVIDHINKSISDKKKFRTLTLANNYNKDKEIEKLKHENEKIMKLLDESDCIISNIDKRISQKNVNYNKFDYLDNKIAESQVVIESDDINFYNKRHPLEQIKHTENYILELFKEYIMEYKIESKNLKNENLLLRNQNEIKNRTSRNSNKVKYN</sequence>
<accession>X6P3H2</accession>
<keyword evidence="3" id="KW-1185">Reference proteome</keyword>